<reference evidence="2 4" key="1">
    <citation type="journal article" date="2015" name="Stand. Genomic Sci.">
        <title>Genomic Encyclopedia of Bacterial and Archaeal Type Strains, Phase III: the genomes of soil and plant-associated and newly described type strains.</title>
        <authorList>
            <person name="Whitman W.B."/>
            <person name="Woyke T."/>
            <person name="Klenk H.P."/>
            <person name="Zhou Y."/>
            <person name="Lilburn T.G."/>
            <person name="Beck B.J."/>
            <person name="De Vos P."/>
            <person name="Vandamme P."/>
            <person name="Eisen J.A."/>
            <person name="Garrity G."/>
            <person name="Hugenholtz P."/>
            <person name="Kyrpides N.C."/>
        </authorList>
    </citation>
    <scope>NUCLEOTIDE SEQUENCE [LARGE SCALE GENOMIC DNA]</scope>
    <source>
        <strain evidence="2 4">P5626</strain>
    </source>
</reference>
<dbReference type="OrthoDB" id="824604at2"/>
<reference evidence="3 5" key="2">
    <citation type="journal article" date="2018" name="Syst. Appl. Microbiol.">
        <title>Flavobacterium circumlabens sp. nov. and Flavobacterium cupreum sp. nov., two psychrotrophic species isolated from Antarctic environmental samples.</title>
        <authorList>
            <person name="Kralova S."/>
            <person name="Busse H.J."/>
            <person name="Svec P."/>
            <person name="Maslanova I."/>
            <person name="Stankova E."/>
            <person name="Bartak M."/>
            <person name="Sedlacek I."/>
        </authorList>
    </citation>
    <scope>NUCLEOTIDE SEQUENCE [LARGE SCALE GENOMIC DNA]</scope>
    <source>
        <strain evidence="3 5">CCM 8828</strain>
    </source>
</reference>
<sequence length="238" mass="27767">MKYYSIEPALNAKVLGNYPQVKNIKFNCHVWDEPKFIEHTHFTKINFEPITANAVLYAKSNITDLISVTGMGFTLKPLISEKLKTILEKNRKTGLQFFKSPVIHQDKIIDTYYVLNMYEVDMSFIDFKKSEVYLTENTFNLIEKLKIKSYAEFITEKSGIDKKGYPFGIHITKFNFLDDLKQDFFLIQNIEGGSKYIVSEKLKIEIEESDCTGIEFKPVELSLNEWLHEEREKVYGKA</sequence>
<comment type="caution">
    <text evidence="3">The sequence shown here is derived from an EMBL/GenBank/DDBJ whole genome shotgun (WGS) entry which is preliminary data.</text>
</comment>
<keyword evidence="4" id="KW-1185">Reference proteome</keyword>
<dbReference type="Pfam" id="PF07791">
    <property type="entry name" value="Imm11"/>
    <property type="match status" value="1"/>
</dbReference>
<accession>A0A4Y7UAN1</accession>
<evidence type="ECO:0000313" key="3">
    <source>
        <dbReference type="EMBL" id="TEB43470.1"/>
    </source>
</evidence>
<dbReference type="RefSeq" id="WP_132036449.1">
    <property type="nucleotide sequence ID" value="NZ_QWDN01000005.1"/>
</dbReference>
<evidence type="ECO:0000313" key="2">
    <source>
        <dbReference type="EMBL" id="TCN56442.1"/>
    </source>
</evidence>
<proteinExistence type="predicted"/>
<evidence type="ECO:0000313" key="5">
    <source>
        <dbReference type="Proteomes" id="UP000298340"/>
    </source>
</evidence>
<name>A0A4Y7UAN1_9FLAO</name>
<dbReference type="EMBL" id="QWDN01000005">
    <property type="protein sequence ID" value="TEB43470.1"/>
    <property type="molecule type" value="Genomic_DNA"/>
</dbReference>
<evidence type="ECO:0000259" key="1">
    <source>
        <dbReference type="Pfam" id="PF07791"/>
    </source>
</evidence>
<protein>
    <recommendedName>
        <fullName evidence="1">Immunity MXAN-0049 protein domain-containing protein</fullName>
    </recommendedName>
</protein>
<dbReference type="InterPro" id="IPR012433">
    <property type="entry name" value="Imm11"/>
</dbReference>
<gene>
    <name evidence="3" type="ORF">D0809_15010</name>
    <name evidence="2" type="ORF">EV142_105220</name>
</gene>
<organism evidence="3 5">
    <name type="scientific">Flavobacterium circumlabens</name>
    <dbReference type="NCBI Taxonomy" id="2133765"/>
    <lineage>
        <taxon>Bacteria</taxon>
        <taxon>Pseudomonadati</taxon>
        <taxon>Bacteroidota</taxon>
        <taxon>Flavobacteriia</taxon>
        <taxon>Flavobacteriales</taxon>
        <taxon>Flavobacteriaceae</taxon>
        <taxon>Flavobacterium</taxon>
    </lineage>
</organism>
<dbReference type="EMBL" id="SLWA01000005">
    <property type="protein sequence ID" value="TCN56442.1"/>
    <property type="molecule type" value="Genomic_DNA"/>
</dbReference>
<evidence type="ECO:0000313" key="4">
    <source>
        <dbReference type="Proteomes" id="UP000295270"/>
    </source>
</evidence>
<dbReference type="Proteomes" id="UP000298340">
    <property type="component" value="Unassembled WGS sequence"/>
</dbReference>
<dbReference type="AlphaFoldDB" id="A0A4Y7UAN1"/>
<dbReference type="Proteomes" id="UP000295270">
    <property type="component" value="Unassembled WGS sequence"/>
</dbReference>
<reference evidence="2" key="3">
    <citation type="submission" date="2019-03" db="EMBL/GenBank/DDBJ databases">
        <authorList>
            <person name="Whitman W."/>
            <person name="Huntemann M."/>
            <person name="Clum A."/>
            <person name="Pillay M."/>
            <person name="Palaniappan K."/>
            <person name="Varghese N."/>
            <person name="Mikhailova N."/>
            <person name="Stamatis D."/>
            <person name="Reddy T."/>
            <person name="Daum C."/>
            <person name="Shapiro N."/>
            <person name="Ivanova N."/>
            <person name="Kyrpides N."/>
            <person name="Woyke T."/>
        </authorList>
    </citation>
    <scope>NUCLEOTIDE SEQUENCE</scope>
    <source>
        <strain evidence="2">P5626</strain>
    </source>
</reference>
<feature type="domain" description="Immunity MXAN-0049 protein" evidence="1">
    <location>
        <begin position="77"/>
        <end position="219"/>
    </location>
</feature>